<keyword evidence="2" id="KW-1185">Reference proteome</keyword>
<protein>
    <submittedName>
        <fullName evidence="1">Uncharacterized protein</fullName>
    </submittedName>
</protein>
<dbReference type="OrthoDB" id="10689835at2759"/>
<dbReference type="EMBL" id="DF836396">
    <property type="protein sequence ID" value="GAN05981.1"/>
    <property type="molecule type" value="Genomic_DNA"/>
</dbReference>
<evidence type="ECO:0000313" key="2">
    <source>
        <dbReference type="Proteomes" id="UP000053815"/>
    </source>
</evidence>
<dbReference type="Proteomes" id="UP000053815">
    <property type="component" value="Unassembled WGS sequence"/>
</dbReference>
<gene>
    <name evidence="1" type="ORF">MAM1_0107c05457</name>
</gene>
<sequence length="395" mass="44641">MFRSALLDANFIDPKNYFDSDTGGYNISLGVMQKPLKMIQIANALLPPIVWDEGASRQVELIDHSNQKEDLLPPNSFYVQAYVNDGYIRFILNKVIAVSLLNGAIQKSTFTIQEASVKLESTFDSVCDNMWNHLMSLECLTDINQHGHCDTHLKGEYSTADYCFFKCSITRIIEELLHGNFAKCNQDIDISHAIPISKECNCSFQVTIRALINIGLQPVIIHIATIIASSLASSSFFGLYTVSALIIMDDSKETLVKDYHDDFKKAIQSCLKAHYKRTIIFYNREAVVACQSLGSWCSGLQQAFGKGTYSQVSSTDYILRFLSFGADRFKKGYEWYKYHSDSLKESELIAAQNEFIILEKGHALDSRGSTHVFYQRNHSMLSIKLSKSCEIRRGE</sequence>
<reference evidence="1" key="1">
    <citation type="submission" date="2014-09" db="EMBL/GenBank/DDBJ databases">
        <title>Draft genome sequence of an oleaginous Mucoromycotina fungus Mucor ambiguus NBRC6742.</title>
        <authorList>
            <person name="Takeda I."/>
            <person name="Yamane N."/>
            <person name="Morita T."/>
            <person name="Tamano K."/>
            <person name="Machida M."/>
            <person name="Baker S."/>
            <person name="Koike H."/>
        </authorList>
    </citation>
    <scope>NUCLEOTIDE SEQUENCE</scope>
    <source>
        <strain evidence="1">NBRC 6742</strain>
    </source>
</reference>
<dbReference type="AlphaFoldDB" id="A0A0C9M7B8"/>
<accession>A0A0C9M7B8</accession>
<name>A0A0C9M7B8_9FUNG</name>
<evidence type="ECO:0000313" key="1">
    <source>
        <dbReference type="EMBL" id="GAN05981.1"/>
    </source>
</evidence>
<organism evidence="1">
    <name type="scientific">Mucor ambiguus</name>
    <dbReference type="NCBI Taxonomy" id="91626"/>
    <lineage>
        <taxon>Eukaryota</taxon>
        <taxon>Fungi</taxon>
        <taxon>Fungi incertae sedis</taxon>
        <taxon>Mucoromycota</taxon>
        <taxon>Mucoromycotina</taxon>
        <taxon>Mucoromycetes</taxon>
        <taxon>Mucorales</taxon>
        <taxon>Mucorineae</taxon>
        <taxon>Mucoraceae</taxon>
        <taxon>Mucor</taxon>
    </lineage>
</organism>
<proteinExistence type="predicted"/>